<feature type="chain" id="PRO_5014322060" description="Carbohydrate-binding module family 18 protein" evidence="2">
    <location>
        <begin position="20"/>
        <end position="208"/>
    </location>
</feature>
<keyword evidence="2" id="KW-0732">Signal</keyword>
<dbReference type="Proteomes" id="UP000235786">
    <property type="component" value="Unassembled WGS sequence"/>
</dbReference>
<proteinExistence type="predicted"/>
<reference evidence="3 4" key="1">
    <citation type="submission" date="2016-04" db="EMBL/GenBank/DDBJ databases">
        <title>A degradative enzymes factory behind the ericoid mycorrhizal symbiosis.</title>
        <authorList>
            <consortium name="DOE Joint Genome Institute"/>
            <person name="Martino E."/>
            <person name="Morin E."/>
            <person name="Grelet G."/>
            <person name="Kuo A."/>
            <person name="Kohler A."/>
            <person name="Daghino S."/>
            <person name="Barry K."/>
            <person name="Choi C."/>
            <person name="Cichocki N."/>
            <person name="Clum A."/>
            <person name="Copeland A."/>
            <person name="Hainaut M."/>
            <person name="Haridas S."/>
            <person name="Labutti K."/>
            <person name="Lindquist E."/>
            <person name="Lipzen A."/>
            <person name="Khouja H.-R."/>
            <person name="Murat C."/>
            <person name="Ohm R."/>
            <person name="Olson A."/>
            <person name="Spatafora J."/>
            <person name="Veneault-Fourrey C."/>
            <person name="Henrissat B."/>
            <person name="Grigoriev I."/>
            <person name="Martin F."/>
            <person name="Perotto S."/>
        </authorList>
    </citation>
    <scope>NUCLEOTIDE SEQUENCE [LARGE SCALE GENOMIC DNA]</scope>
    <source>
        <strain evidence="3 4">F</strain>
    </source>
</reference>
<accession>A0A2J6RRH3</accession>
<gene>
    <name evidence="3" type="ORF">L207DRAFT_581569</name>
</gene>
<evidence type="ECO:0000256" key="2">
    <source>
        <dbReference type="SAM" id="SignalP"/>
    </source>
</evidence>
<evidence type="ECO:0000313" key="3">
    <source>
        <dbReference type="EMBL" id="PMD41119.1"/>
    </source>
</evidence>
<evidence type="ECO:0008006" key="5">
    <source>
        <dbReference type="Google" id="ProtNLM"/>
    </source>
</evidence>
<dbReference type="EMBL" id="KZ613944">
    <property type="protein sequence ID" value="PMD41119.1"/>
    <property type="molecule type" value="Genomic_DNA"/>
</dbReference>
<dbReference type="AlphaFoldDB" id="A0A2J6RRH3"/>
<feature type="region of interest" description="Disordered" evidence="1">
    <location>
        <begin position="132"/>
        <end position="169"/>
    </location>
</feature>
<organism evidence="3 4">
    <name type="scientific">Hyaloscypha variabilis (strain UAMH 11265 / GT02V1 / F)</name>
    <name type="common">Meliniomyces variabilis</name>
    <dbReference type="NCBI Taxonomy" id="1149755"/>
    <lineage>
        <taxon>Eukaryota</taxon>
        <taxon>Fungi</taxon>
        <taxon>Dikarya</taxon>
        <taxon>Ascomycota</taxon>
        <taxon>Pezizomycotina</taxon>
        <taxon>Leotiomycetes</taxon>
        <taxon>Helotiales</taxon>
        <taxon>Hyaloscyphaceae</taxon>
        <taxon>Hyaloscypha</taxon>
        <taxon>Hyaloscypha variabilis</taxon>
    </lineage>
</organism>
<feature type="compositionally biased region" description="Low complexity" evidence="1">
    <location>
        <begin position="139"/>
        <end position="169"/>
    </location>
</feature>
<keyword evidence="4" id="KW-1185">Reference proteome</keyword>
<evidence type="ECO:0000313" key="4">
    <source>
        <dbReference type="Proteomes" id="UP000235786"/>
    </source>
</evidence>
<evidence type="ECO:0000256" key="1">
    <source>
        <dbReference type="SAM" id="MobiDB-lite"/>
    </source>
</evidence>
<dbReference type="OrthoDB" id="5152093at2759"/>
<name>A0A2J6RRH3_HYAVF</name>
<sequence length="208" mass="21241">MQLLILIFHAFVYILMSDAQIVCIIVPVSPTPYNGVIACNWGGVYGSAGCVCCGNSVACFAATQDCVNEPLIGWTCQTKYQYTPAGACAADGLLPCGTGCMPTDGTCCPSQKGWCGPGRICGPTENCVLDSPPPPPSSTPTVGPVTTSTSTTLLPASTSESPTKTATTTTLTSGSVASVSATGTANSNHSVASTIQVRGIKKNKEFNC</sequence>
<protein>
    <recommendedName>
        <fullName evidence="5">Carbohydrate-binding module family 18 protein</fullName>
    </recommendedName>
</protein>
<feature type="signal peptide" evidence="2">
    <location>
        <begin position="1"/>
        <end position="19"/>
    </location>
</feature>